<dbReference type="Proteomes" id="UP000681722">
    <property type="component" value="Unassembled WGS sequence"/>
</dbReference>
<feature type="non-terminal residue" evidence="1">
    <location>
        <position position="141"/>
    </location>
</feature>
<proteinExistence type="predicted"/>
<dbReference type="Proteomes" id="UP000663829">
    <property type="component" value="Unassembled WGS sequence"/>
</dbReference>
<feature type="non-terminal residue" evidence="1">
    <location>
        <position position="1"/>
    </location>
</feature>
<accession>A0A816F6U1</accession>
<evidence type="ECO:0000313" key="3">
    <source>
        <dbReference type="Proteomes" id="UP000663829"/>
    </source>
</evidence>
<evidence type="ECO:0000313" key="2">
    <source>
        <dbReference type="EMBL" id="CAF4598116.1"/>
    </source>
</evidence>
<dbReference type="EMBL" id="CAJOBC010126827">
    <property type="protein sequence ID" value="CAF4598116.1"/>
    <property type="molecule type" value="Genomic_DNA"/>
</dbReference>
<protein>
    <submittedName>
        <fullName evidence="1">Uncharacterized protein</fullName>
    </submittedName>
</protein>
<evidence type="ECO:0000313" key="1">
    <source>
        <dbReference type="EMBL" id="CAF1657264.1"/>
    </source>
</evidence>
<name>A0A816F6U1_9BILA</name>
<keyword evidence="3" id="KW-1185">Reference proteome</keyword>
<reference evidence="1" key="1">
    <citation type="submission" date="2021-02" db="EMBL/GenBank/DDBJ databases">
        <authorList>
            <person name="Nowell W R."/>
        </authorList>
    </citation>
    <scope>NUCLEOTIDE SEQUENCE</scope>
</reference>
<gene>
    <name evidence="1" type="ORF">GPM918_LOCUS45827</name>
    <name evidence="2" type="ORF">SRO942_LOCUS48763</name>
</gene>
<dbReference type="EMBL" id="CAJNOQ010054199">
    <property type="protein sequence ID" value="CAF1657264.1"/>
    <property type="molecule type" value="Genomic_DNA"/>
</dbReference>
<dbReference type="AlphaFoldDB" id="A0A816F6U1"/>
<comment type="caution">
    <text evidence="1">The sequence shown here is derived from an EMBL/GenBank/DDBJ whole genome shotgun (WGS) entry which is preliminary data.</text>
</comment>
<organism evidence="1 3">
    <name type="scientific">Didymodactylos carnosus</name>
    <dbReference type="NCBI Taxonomy" id="1234261"/>
    <lineage>
        <taxon>Eukaryota</taxon>
        <taxon>Metazoa</taxon>
        <taxon>Spiralia</taxon>
        <taxon>Gnathifera</taxon>
        <taxon>Rotifera</taxon>
        <taxon>Eurotatoria</taxon>
        <taxon>Bdelloidea</taxon>
        <taxon>Philodinida</taxon>
        <taxon>Philodinidae</taxon>
        <taxon>Didymodactylos</taxon>
    </lineage>
</organism>
<dbReference type="OrthoDB" id="7683421at2759"/>
<sequence>GVEHLGRFPREKSKDAQLAYNLSINMKDSTFIVGLCILNKRLSLTSPVVCGLQSSGDIMDCKQLIDDIIFMFKYSRNEKLEQNYEEIFDDVRELCYITGQFVKVLSFSIKPNVRSTDDFRVWCEQHSLPSDQATIHTPFVS</sequence>